<dbReference type="GO" id="GO:0003735">
    <property type="term" value="F:structural constituent of ribosome"/>
    <property type="evidence" value="ECO:0007669"/>
    <property type="project" value="InterPro"/>
</dbReference>
<comment type="subunit">
    <text evidence="2">Part of the 50S ribosomal subunit.</text>
</comment>
<organism evidence="7 8">
    <name type="scientific">Candidatus Segetimicrobium genomatis</name>
    <dbReference type="NCBI Taxonomy" id="2569760"/>
    <lineage>
        <taxon>Bacteria</taxon>
        <taxon>Bacillati</taxon>
        <taxon>Candidatus Sysuimicrobiota</taxon>
        <taxon>Candidatus Sysuimicrobiia</taxon>
        <taxon>Candidatus Sysuimicrobiales</taxon>
        <taxon>Candidatus Segetimicrobiaceae</taxon>
        <taxon>Candidatus Segetimicrobium</taxon>
    </lineage>
</organism>
<name>A0A537M134_9BACT</name>
<dbReference type="AlphaFoldDB" id="A0A537M134"/>
<dbReference type="Proteomes" id="UP000320393">
    <property type="component" value="Unassembled WGS sequence"/>
</dbReference>
<comment type="similarity">
    <text evidence="1">Belongs to the universal ribosomal protein uL30 family.</text>
</comment>
<protein>
    <recommendedName>
        <fullName evidence="5">50S ribosomal protein L30</fullName>
    </recommendedName>
</protein>
<keyword evidence="3 7" id="KW-0689">Ribosomal protein</keyword>
<dbReference type="PIRSF" id="PIRSF002211">
    <property type="entry name" value="Ribosomal_L30_bac-type"/>
    <property type="match status" value="1"/>
</dbReference>
<evidence type="ECO:0000313" key="8">
    <source>
        <dbReference type="Proteomes" id="UP000320393"/>
    </source>
</evidence>
<feature type="domain" description="Large ribosomal subunit protein uL30-like ferredoxin-like fold" evidence="6">
    <location>
        <begin position="13"/>
        <end position="62"/>
    </location>
</feature>
<dbReference type="InterPro" id="IPR036919">
    <property type="entry name" value="Ribo_uL30_ferredoxin-like_sf"/>
</dbReference>
<keyword evidence="4" id="KW-0687">Ribonucleoprotein</keyword>
<reference evidence="7 8" key="1">
    <citation type="journal article" date="2019" name="Nat. Microbiol.">
        <title>Mediterranean grassland soil C-N compound turnover is dependent on rainfall and depth, and is mediated by genomically divergent microorganisms.</title>
        <authorList>
            <person name="Diamond S."/>
            <person name="Andeer P.F."/>
            <person name="Li Z."/>
            <person name="Crits-Christoph A."/>
            <person name="Burstein D."/>
            <person name="Anantharaman K."/>
            <person name="Lane K.R."/>
            <person name="Thomas B.C."/>
            <person name="Pan C."/>
            <person name="Northen T.R."/>
            <person name="Banfield J.F."/>
        </authorList>
    </citation>
    <scope>NUCLEOTIDE SEQUENCE [LARGE SCALE GENOMIC DNA]</scope>
    <source>
        <strain evidence="7">NP_5</strain>
    </source>
</reference>
<sequence>MAGGIASPAGRVRLTLRRSLIGRPEGQRRIVRSLGLRRVGASRVHPRTPGVLGALRHVAHLVSVEEVAGG</sequence>
<evidence type="ECO:0000313" key="7">
    <source>
        <dbReference type="EMBL" id="TMJ13577.1"/>
    </source>
</evidence>
<dbReference type="GO" id="GO:0006412">
    <property type="term" value="P:translation"/>
    <property type="evidence" value="ECO:0007669"/>
    <property type="project" value="InterPro"/>
</dbReference>
<dbReference type="Gene3D" id="3.30.1390.20">
    <property type="entry name" value="Ribosomal protein L30, ferredoxin-like fold domain"/>
    <property type="match status" value="1"/>
</dbReference>
<dbReference type="EMBL" id="VBAM01000158">
    <property type="protein sequence ID" value="TMJ13577.1"/>
    <property type="molecule type" value="Genomic_DNA"/>
</dbReference>
<evidence type="ECO:0000256" key="4">
    <source>
        <dbReference type="ARBA" id="ARBA00023274"/>
    </source>
</evidence>
<dbReference type="SUPFAM" id="SSF55129">
    <property type="entry name" value="Ribosomal protein L30p/L7e"/>
    <property type="match status" value="1"/>
</dbReference>
<dbReference type="CDD" id="cd01658">
    <property type="entry name" value="Ribosomal_L30"/>
    <property type="match status" value="1"/>
</dbReference>
<dbReference type="InterPro" id="IPR005996">
    <property type="entry name" value="Ribosomal_uL30_bac-type"/>
</dbReference>
<evidence type="ECO:0000256" key="5">
    <source>
        <dbReference type="ARBA" id="ARBA00035492"/>
    </source>
</evidence>
<comment type="caution">
    <text evidence="7">The sequence shown here is derived from an EMBL/GenBank/DDBJ whole genome shotgun (WGS) entry which is preliminary data.</text>
</comment>
<dbReference type="GO" id="GO:0022625">
    <property type="term" value="C:cytosolic large ribosomal subunit"/>
    <property type="evidence" value="ECO:0007669"/>
    <property type="project" value="TreeGrafter"/>
</dbReference>
<dbReference type="InterPro" id="IPR016082">
    <property type="entry name" value="Ribosomal_uL30_ferredoxin-like"/>
</dbReference>
<proteinExistence type="inferred from homology"/>
<dbReference type="Pfam" id="PF00327">
    <property type="entry name" value="Ribosomal_L30"/>
    <property type="match status" value="1"/>
</dbReference>
<evidence type="ECO:0000259" key="6">
    <source>
        <dbReference type="Pfam" id="PF00327"/>
    </source>
</evidence>
<dbReference type="PANTHER" id="PTHR15892:SF2">
    <property type="entry name" value="LARGE RIBOSOMAL SUBUNIT PROTEIN UL30M"/>
    <property type="match status" value="1"/>
</dbReference>
<accession>A0A537M134</accession>
<evidence type="ECO:0000256" key="2">
    <source>
        <dbReference type="ARBA" id="ARBA00011838"/>
    </source>
</evidence>
<dbReference type="PANTHER" id="PTHR15892">
    <property type="entry name" value="MITOCHONDRIAL RIBOSOMAL PROTEIN L30"/>
    <property type="match status" value="1"/>
</dbReference>
<gene>
    <name evidence="7" type="primary">rpmD</name>
    <name evidence="7" type="ORF">E6H02_04965</name>
</gene>
<evidence type="ECO:0000256" key="1">
    <source>
        <dbReference type="ARBA" id="ARBA00007594"/>
    </source>
</evidence>
<dbReference type="NCBIfam" id="TIGR01308">
    <property type="entry name" value="rpmD_bact"/>
    <property type="match status" value="1"/>
</dbReference>
<evidence type="ECO:0000256" key="3">
    <source>
        <dbReference type="ARBA" id="ARBA00022980"/>
    </source>
</evidence>
<dbReference type="HAMAP" id="MF_01371_B">
    <property type="entry name" value="Ribosomal_uL30_B"/>
    <property type="match status" value="1"/>
</dbReference>